<evidence type="ECO:0000313" key="1">
    <source>
        <dbReference type="EMBL" id="HEM68151.1"/>
    </source>
</evidence>
<dbReference type="EMBL" id="DSEU01000079">
    <property type="protein sequence ID" value="HEM68151.1"/>
    <property type="molecule type" value="Genomic_DNA"/>
</dbReference>
<gene>
    <name evidence="1" type="ORF">ENO26_11455</name>
</gene>
<protein>
    <submittedName>
        <fullName evidence="1">Uncharacterized protein</fullName>
    </submittedName>
</protein>
<organism evidence="1">
    <name type="scientific">Ignisphaera aggregans</name>
    <dbReference type="NCBI Taxonomy" id="334771"/>
    <lineage>
        <taxon>Archaea</taxon>
        <taxon>Thermoproteota</taxon>
        <taxon>Thermoprotei</taxon>
        <taxon>Desulfurococcales</taxon>
        <taxon>Desulfurococcaceae</taxon>
        <taxon>Ignisphaera</taxon>
    </lineage>
</organism>
<dbReference type="AlphaFoldDB" id="A0A7J2U5Z9"/>
<accession>A0A7J2U5Z9</accession>
<sequence>MCIVAPVHLPAGNLDLNDWLCRLYSTDGFTIDYLKLVIDVEKARGVEADNSLAKHYKSCCRGL</sequence>
<name>A0A7J2U5Z9_9CREN</name>
<proteinExistence type="predicted"/>
<reference evidence="1" key="1">
    <citation type="journal article" date="2020" name="mSystems">
        <title>Genome- and Community-Level Interaction Insights into Carbon Utilization and Element Cycling Functions of Hydrothermarchaeota in Hydrothermal Sediment.</title>
        <authorList>
            <person name="Zhou Z."/>
            <person name="Liu Y."/>
            <person name="Xu W."/>
            <person name="Pan J."/>
            <person name="Luo Z.H."/>
            <person name="Li M."/>
        </authorList>
    </citation>
    <scope>NUCLEOTIDE SEQUENCE [LARGE SCALE GENOMIC DNA]</scope>
    <source>
        <strain evidence="1">SpSt-125</strain>
    </source>
</reference>
<comment type="caution">
    <text evidence="1">The sequence shown here is derived from an EMBL/GenBank/DDBJ whole genome shotgun (WGS) entry which is preliminary data.</text>
</comment>